<dbReference type="AlphaFoldDB" id="W7CFW0"/>
<evidence type="ECO:0000256" key="1">
    <source>
        <dbReference type="ARBA" id="ARBA00004772"/>
    </source>
</evidence>
<gene>
    <name evidence="11" type="ORF">BCAMP_11375</name>
</gene>
<evidence type="ECO:0000313" key="11">
    <source>
        <dbReference type="EMBL" id="EUJ35860.1"/>
    </source>
</evidence>
<evidence type="ECO:0000256" key="6">
    <source>
        <dbReference type="ARBA" id="ARBA00037589"/>
    </source>
</evidence>
<dbReference type="Proteomes" id="UP000019243">
    <property type="component" value="Unassembled WGS sequence"/>
</dbReference>
<dbReference type="EC" id="4.2.1.75" evidence="3 9"/>
<sequence length="235" mass="25802">MKRIIVTRMTHQATSLQELITELGHRPLFFPVLTLKKQQQTLVQHYLTQLAPEDYIVFTSQNSVEAVLGERQFPTFKAISIGPATTTALRGYGIEPVIEADSFISSGVVAAVSQVVKQTDKVWLPQSARATTDLADALSSLCRLTHTTVYTVVPAKRIPFTFEAGDCITLTSPSTVSSFLSLLTASERQLLPTFALLSIGPVTTAAIENEGLRVTYEAKPYHVSGFRAFLENNKK</sequence>
<dbReference type="GO" id="GO:0004852">
    <property type="term" value="F:uroporphyrinogen-III synthase activity"/>
    <property type="evidence" value="ECO:0007669"/>
    <property type="project" value="UniProtKB-UniRule"/>
</dbReference>
<dbReference type="PANTHER" id="PTHR38042:SF1">
    <property type="entry name" value="UROPORPHYRINOGEN-III SYNTHASE, CHLOROPLASTIC"/>
    <property type="match status" value="1"/>
</dbReference>
<accession>W7CFW0</accession>
<dbReference type="SUPFAM" id="SSF69618">
    <property type="entry name" value="HemD-like"/>
    <property type="match status" value="1"/>
</dbReference>
<comment type="pathway">
    <text evidence="1 9">Porphyrin-containing compound metabolism; protoporphyrin-IX biosynthesis; coproporphyrinogen-III from 5-aminolevulinate: step 3/4.</text>
</comment>
<keyword evidence="12" id="KW-1185">Reference proteome</keyword>
<evidence type="ECO:0000313" key="12">
    <source>
        <dbReference type="Proteomes" id="UP000019243"/>
    </source>
</evidence>
<dbReference type="OrthoDB" id="9815856at2"/>
<comment type="catalytic activity">
    <reaction evidence="8 9">
        <text>hydroxymethylbilane = uroporphyrinogen III + H2O</text>
        <dbReference type="Rhea" id="RHEA:18965"/>
        <dbReference type="ChEBI" id="CHEBI:15377"/>
        <dbReference type="ChEBI" id="CHEBI:57308"/>
        <dbReference type="ChEBI" id="CHEBI:57845"/>
        <dbReference type="EC" id="4.2.1.75"/>
    </reaction>
</comment>
<dbReference type="Pfam" id="PF02602">
    <property type="entry name" value="HEM4"/>
    <property type="match status" value="1"/>
</dbReference>
<evidence type="ECO:0000256" key="7">
    <source>
        <dbReference type="ARBA" id="ARBA00040167"/>
    </source>
</evidence>
<keyword evidence="5 9" id="KW-0627">Porphyrin biosynthesis</keyword>
<dbReference type="InterPro" id="IPR003754">
    <property type="entry name" value="4pyrrol_synth_uPrphyn_synth"/>
</dbReference>
<evidence type="ECO:0000256" key="2">
    <source>
        <dbReference type="ARBA" id="ARBA00008133"/>
    </source>
</evidence>
<dbReference type="GO" id="GO:0006782">
    <property type="term" value="P:protoporphyrinogen IX biosynthetic process"/>
    <property type="evidence" value="ECO:0007669"/>
    <property type="project" value="UniProtKB-UniRule"/>
</dbReference>
<dbReference type="GO" id="GO:0032259">
    <property type="term" value="P:methylation"/>
    <property type="evidence" value="ECO:0007669"/>
    <property type="project" value="UniProtKB-KW"/>
</dbReference>
<proteinExistence type="inferred from homology"/>
<dbReference type="CDD" id="cd06578">
    <property type="entry name" value="HemD"/>
    <property type="match status" value="1"/>
</dbReference>
<dbReference type="Gene3D" id="3.40.50.10090">
    <property type="match status" value="2"/>
</dbReference>
<dbReference type="GO" id="GO:0008168">
    <property type="term" value="F:methyltransferase activity"/>
    <property type="evidence" value="ECO:0007669"/>
    <property type="project" value="UniProtKB-KW"/>
</dbReference>
<keyword evidence="4 9" id="KW-0456">Lyase</keyword>
<keyword evidence="11" id="KW-0489">Methyltransferase</keyword>
<comment type="function">
    <text evidence="6 9">Catalyzes cyclization of the linear tetrapyrrole, hydroxymethylbilane, to the macrocyclic uroporphyrinogen III.</text>
</comment>
<comment type="caution">
    <text evidence="11">The sequence shown here is derived from an EMBL/GenBank/DDBJ whole genome shotgun (WGS) entry which is preliminary data.</text>
</comment>
<dbReference type="PANTHER" id="PTHR38042">
    <property type="entry name" value="UROPORPHYRINOGEN-III SYNTHASE, CHLOROPLASTIC"/>
    <property type="match status" value="1"/>
</dbReference>
<dbReference type="InterPro" id="IPR036108">
    <property type="entry name" value="4pyrrol_syn_uPrphyn_synt_sf"/>
</dbReference>
<dbReference type="RefSeq" id="WP_035315517.1">
    <property type="nucleotide sequence ID" value="NZ_AODH01000051.1"/>
</dbReference>
<evidence type="ECO:0000256" key="3">
    <source>
        <dbReference type="ARBA" id="ARBA00013109"/>
    </source>
</evidence>
<protein>
    <recommendedName>
        <fullName evidence="7 9">Uroporphyrinogen-III synthase</fullName>
        <ecNumber evidence="3 9">4.2.1.75</ecNumber>
    </recommendedName>
</protein>
<keyword evidence="11" id="KW-0808">Transferase</keyword>
<organism evidence="11 12">
    <name type="scientific">Brochothrix campestris FSL F6-1037</name>
    <dbReference type="NCBI Taxonomy" id="1265861"/>
    <lineage>
        <taxon>Bacteria</taxon>
        <taxon>Bacillati</taxon>
        <taxon>Bacillota</taxon>
        <taxon>Bacilli</taxon>
        <taxon>Bacillales</taxon>
        <taxon>Listeriaceae</taxon>
        <taxon>Brochothrix</taxon>
    </lineage>
</organism>
<evidence type="ECO:0000256" key="4">
    <source>
        <dbReference type="ARBA" id="ARBA00023239"/>
    </source>
</evidence>
<dbReference type="InterPro" id="IPR039793">
    <property type="entry name" value="UROS/Hem4"/>
</dbReference>
<evidence type="ECO:0000259" key="10">
    <source>
        <dbReference type="Pfam" id="PF02602"/>
    </source>
</evidence>
<dbReference type="EMBL" id="AODH01000051">
    <property type="protein sequence ID" value="EUJ35860.1"/>
    <property type="molecule type" value="Genomic_DNA"/>
</dbReference>
<dbReference type="STRING" id="1265861.BCAMP_11375"/>
<evidence type="ECO:0000256" key="9">
    <source>
        <dbReference type="RuleBase" id="RU366031"/>
    </source>
</evidence>
<dbReference type="GO" id="GO:0006780">
    <property type="term" value="P:uroporphyrinogen III biosynthetic process"/>
    <property type="evidence" value="ECO:0007669"/>
    <property type="project" value="UniProtKB-UniRule"/>
</dbReference>
<evidence type="ECO:0000256" key="5">
    <source>
        <dbReference type="ARBA" id="ARBA00023244"/>
    </source>
</evidence>
<comment type="similarity">
    <text evidence="2 9">Belongs to the uroporphyrinogen-III synthase family.</text>
</comment>
<name>W7CFW0_9LIST</name>
<feature type="domain" description="Tetrapyrrole biosynthesis uroporphyrinogen III synthase" evidence="10">
    <location>
        <begin position="16"/>
        <end position="225"/>
    </location>
</feature>
<reference evidence="11 12" key="1">
    <citation type="submission" date="2012-12" db="EMBL/GenBank/DDBJ databases">
        <title>Novel taxa of Listeriaceae from agricultural environments in the United States.</title>
        <authorList>
            <person name="den Bakker H.C."/>
            <person name="Allred A."/>
            <person name="Warchocki S."/>
            <person name="Wright E.M."/>
            <person name="Burrell A."/>
            <person name="Nightingale K.K."/>
            <person name="Kephart D."/>
            <person name="Wiedmann M."/>
        </authorList>
    </citation>
    <scope>NUCLEOTIDE SEQUENCE [LARGE SCALE GENOMIC DNA]</scope>
    <source>
        <strain evidence="11 12">FSL F6-1037</strain>
    </source>
</reference>
<evidence type="ECO:0000256" key="8">
    <source>
        <dbReference type="ARBA" id="ARBA00048617"/>
    </source>
</evidence>